<gene>
    <name evidence="7" type="ORF">L2764_15305</name>
</gene>
<dbReference type="Gene3D" id="3.90.226.10">
    <property type="entry name" value="2-enoyl-CoA Hydratase, Chain A, domain 1"/>
    <property type="match status" value="1"/>
</dbReference>
<feature type="domain" description="PDZ" evidence="6">
    <location>
        <begin position="85"/>
        <end position="149"/>
    </location>
</feature>
<dbReference type="InterPro" id="IPR001478">
    <property type="entry name" value="PDZ"/>
</dbReference>
<proteinExistence type="inferred from homology"/>
<dbReference type="SUPFAM" id="SSF52096">
    <property type="entry name" value="ClpP/crotonase"/>
    <property type="match status" value="1"/>
</dbReference>
<dbReference type="EMBL" id="JAKIKS010000061">
    <property type="protein sequence ID" value="MCL1125802.1"/>
    <property type="molecule type" value="Genomic_DNA"/>
</dbReference>
<dbReference type="InterPro" id="IPR036034">
    <property type="entry name" value="PDZ_sf"/>
</dbReference>
<dbReference type="NCBIfam" id="TIGR00225">
    <property type="entry name" value="prc"/>
    <property type="match status" value="1"/>
</dbReference>
<keyword evidence="4 5" id="KW-0720">Serine protease</keyword>
<evidence type="ECO:0000313" key="8">
    <source>
        <dbReference type="Proteomes" id="UP001203423"/>
    </source>
</evidence>
<dbReference type="InterPro" id="IPR004447">
    <property type="entry name" value="Peptidase_S41A"/>
</dbReference>
<keyword evidence="8" id="KW-1185">Reference proteome</keyword>
<dbReference type="PANTHER" id="PTHR32060:SF30">
    <property type="entry name" value="CARBOXY-TERMINAL PROCESSING PROTEASE CTPA"/>
    <property type="match status" value="1"/>
</dbReference>
<comment type="similarity">
    <text evidence="1 5">Belongs to the peptidase S41A family.</text>
</comment>
<dbReference type="SMART" id="SM00245">
    <property type="entry name" value="TSPc"/>
    <property type="match status" value="1"/>
</dbReference>
<evidence type="ECO:0000313" key="7">
    <source>
        <dbReference type="EMBL" id="MCL1125802.1"/>
    </source>
</evidence>
<dbReference type="SUPFAM" id="SSF50156">
    <property type="entry name" value="PDZ domain-like"/>
    <property type="match status" value="1"/>
</dbReference>
<evidence type="ECO:0000256" key="2">
    <source>
        <dbReference type="ARBA" id="ARBA00022670"/>
    </source>
</evidence>
<dbReference type="Gene3D" id="2.30.42.10">
    <property type="match status" value="1"/>
</dbReference>
<dbReference type="Pfam" id="PF03572">
    <property type="entry name" value="Peptidase_S41"/>
    <property type="match status" value="1"/>
</dbReference>
<dbReference type="Gene3D" id="3.30.750.44">
    <property type="match status" value="1"/>
</dbReference>
<keyword evidence="2 5" id="KW-0645">Protease</keyword>
<sequence length="397" mass="43958">MKSLIRYISCIVIGLTLGLSLTLFGKSHSQEYSFRTHYPLLLEVMDSIQTYYVDPISEDELMRAAIEGVFNKLDSYSGLLDKQDFQNMRDSNNGEYFGFGIEIAIEDDKITIITPFAHSPAAQAGIKPGDQIISLNKQAVTSDKLNTLLGEMKQHSKDKKAIEIMLTRASTQKTYSVTLKPSTIKITSVKAQLLDNKIGYIRLYNFQENSTQEIVTHLFNWQAISLNGIILDLRNNPGGLLDQAVSIADVFLDKGRIVSTQGRYFDANSDYYASSKSMHKSVPLLVIINKGSASASEVLAAALQDNQRAKLLGQTSYGKGTVQSLIPTLIEGHAIKLTIANYTTPKGKNINKKGIEPDIKIALDNNEVDQQISMVTKSDLKQDKLVSTAIAWINNQK</sequence>
<dbReference type="Pfam" id="PF13180">
    <property type="entry name" value="PDZ_2"/>
    <property type="match status" value="1"/>
</dbReference>
<dbReference type="RefSeq" id="WP_248941134.1">
    <property type="nucleotide sequence ID" value="NZ_JAKIKS010000061.1"/>
</dbReference>
<evidence type="ECO:0000256" key="5">
    <source>
        <dbReference type="RuleBase" id="RU004404"/>
    </source>
</evidence>
<dbReference type="PROSITE" id="PS50106">
    <property type="entry name" value="PDZ"/>
    <property type="match status" value="1"/>
</dbReference>
<evidence type="ECO:0000256" key="4">
    <source>
        <dbReference type="ARBA" id="ARBA00022825"/>
    </source>
</evidence>
<comment type="caution">
    <text evidence="7">The sequence shown here is derived from an EMBL/GenBank/DDBJ whole genome shotgun (WGS) entry which is preliminary data.</text>
</comment>
<dbReference type="InterPro" id="IPR005151">
    <property type="entry name" value="Tail-specific_protease"/>
</dbReference>
<dbReference type="PANTHER" id="PTHR32060">
    <property type="entry name" value="TAIL-SPECIFIC PROTEASE"/>
    <property type="match status" value="1"/>
</dbReference>
<dbReference type="SMART" id="SM00228">
    <property type="entry name" value="PDZ"/>
    <property type="match status" value="1"/>
</dbReference>
<accession>A0ABT0LEQ0</accession>
<evidence type="ECO:0000256" key="3">
    <source>
        <dbReference type="ARBA" id="ARBA00022801"/>
    </source>
</evidence>
<dbReference type="Proteomes" id="UP001203423">
    <property type="component" value="Unassembled WGS sequence"/>
</dbReference>
<name>A0ABT0LEQ0_9GAMM</name>
<organism evidence="7 8">
    <name type="scientific">Shewanella surugensis</name>
    <dbReference type="NCBI Taxonomy" id="212020"/>
    <lineage>
        <taxon>Bacteria</taxon>
        <taxon>Pseudomonadati</taxon>
        <taxon>Pseudomonadota</taxon>
        <taxon>Gammaproteobacteria</taxon>
        <taxon>Alteromonadales</taxon>
        <taxon>Shewanellaceae</taxon>
        <taxon>Shewanella</taxon>
    </lineage>
</organism>
<evidence type="ECO:0000256" key="1">
    <source>
        <dbReference type="ARBA" id="ARBA00009179"/>
    </source>
</evidence>
<dbReference type="CDD" id="cd07560">
    <property type="entry name" value="Peptidase_S41_CPP"/>
    <property type="match status" value="1"/>
</dbReference>
<protein>
    <submittedName>
        <fullName evidence="7">S41 family peptidase</fullName>
    </submittedName>
</protein>
<reference evidence="7 8" key="1">
    <citation type="submission" date="2022-01" db="EMBL/GenBank/DDBJ databases">
        <title>Whole genome-based taxonomy of the Shewanellaceae.</title>
        <authorList>
            <person name="Martin-Rodriguez A.J."/>
        </authorList>
    </citation>
    <scope>NUCLEOTIDE SEQUENCE [LARGE SCALE GENOMIC DNA]</scope>
    <source>
        <strain evidence="7 8">DSM 17177</strain>
    </source>
</reference>
<evidence type="ECO:0000259" key="6">
    <source>
        <dbReference type="PROSITE" id="PS50106"/>
    </source>
</evidence>
<keyword evidence="3 5" id="KW-0378">Hydrolase</keyword>
<dbReference type="InterPro" id="IPR029045">
    <property type="entry name" value="ClpP/crotonase-like_dom_sf"/>
</dbReference>